<dbReference type="Pfam" id="PF10431">
    <property type="entry name" value="ClpB_D2-small"/>
    <property type="match status" value="1"/>
</dbReference>
<evidence type="ECO:0000313" key="15">
    <source>
        <dbReference type="Proteomes" id="UP000012170"/>
    </source>
</evidence>
<evidence type="ECO:0000256" key="2">
    <source>
        <dbReference type="ARBA" id="ARBA00008675"/>
    </source>
</evidence>
<dbReference type="SUPFAM" id="SSF52540">
    <property type="entry name" value="P-loop containing nucleoside triphosphate hydrolases"/>
    <property type="match status" value="2"/>
</dbReference>
<gene>
    <name evidence="14" type="primary">clpB</name>
    <name evidence="14" type="ORF">CMN_00288</name>
</gene>
<dbReference type="FunFam" id="3.40.50.300:FF:000025">
    <property type="entry name" value="ATP-dependent Clp protease subunit"/>
    <property type="match status" value="1"/>
</dbReference>
<feature type="domain" description="Clp ATPase C-terminal" evidence="13">
    <location>
        <begin position="624"/>
        <end position="715"/>
    </location>
</feature>
<keyword evidence="8 10" id="KW-0143">Chaperone</keyword>
<keyword evidence="4 10" id="KW-0547">Nucleotide-binding</keyword>
<evidence type="ECO:0000313" key="14">
    <source>
        <dbReference type="EMBL" id="CCE74260.1"/>
    </source>
</evidence>
<evidence type="ECO:0000256" key="9">
    <source>
        <dbReference type="ARBA" id="ARBA00026057"/>
    </source>
</evidence>
<feature type="domain" description="AAA+ ATPase" evidence="12">
    <location>
        <begin position="457"/>
        <end position="602"/>
    </location>
</feature>
<evidence type="ECO:0000256" key="3">
    <source>
        <dbReference type="ARBA" id="ARBA00022737"/>
    </source>
</evidence>
<dbReference type="RefSeq" id="WP_015489079.1">
    <property type="nucleotide sequence ID" value="NC_020891.1"/>
</dbReference>
<reference evidence="15" key="2">
    <citation type="submission" date="2013-04" db="EMBL/GenBank/DDBJ databases">
        <title>The genome sequence of the maize-pathogen Clavibacter michiganensis subsp. nebraskensis.</title>
        <authorList>
            <person name="Gartemann K.H."/>
            <person name="Blom J."/>
            <person name="Dreiseikelmann B."/>
            <person name="Fluegel M."/>
            <person name="Jaenicke S."/>
            <person name="Linke B."/>
            <person name="Sczcepanowski R."/>
            <person name="Wittmann J."/>
            <person name="Goesmann A."/>
            <person name="Puehler A."/>
            <person name="Eichenlaub R."/>
            <person name="Rueckert C."/>
        </authorList>
    </citation>
    <scope>NUCLEOTIDE SEQUENCE [LARGE SCALE GENOMIC DNA]</scope>
    <source>
        <strain evidence="15">NCPPB 2581</strain>
    </source>
</reference>
<dbReference type="PROSITE" id="PS00870">
    <property type="entry name" value="CLPAB_1"/>
    <property type="match status" value="1"/>
</dbReference>
<evidence type="ECO:0000256" key="8">
    <source>
        <dbReference type="ARBA" id="ARBA00023186"/>
    </source>
</evidence>
<dbReference type="InterPro" id="IPR027417">
    <property type="entry name" value="P-loop_NTPase"/>
</dbReference>
<dbReference type="Pfam" id="PF17871">
    <property type="entry name" value="AAA_lid_9"/>
    <property type="match status" value="1"/>
</dbReference>
<dbReference type="PRINTS" id="PR00300">
    <property type="entry name" value="CLPPROTEASEA"/>
</dbReference>
<dbReference type="InterPro" id="IPR041546">
    <property type="entry name" value="ClpA/ClpB_AAA_lid"/>
</dbReference>
<dbReference type="Proteomes" id="UP000012170">
    <property type="component" value="Chromosome"/>
</dbReference>
<dbReference type="PROSITE" id="PS00871">
    <property type="entry name" value="CLPAB_2"/>
    <property type="match status" value="1"/>
</dbReference>
<dbReference type="GeneID" id="92982131"/>
<evidence type="ECO:0000256" key="5">
    <source>
        <dbReference type="ARBA" id="ARBA00022840"/>
    </source>
</evidence>
<evidence type="ECO:0000259" key="12">
    <source>
        <dbReference type="SMART" id="SM00382"/>
    </source>
</evidence>
<evidence type="ECO:0000259" key="13">
    <source>
        <dbReference type="SMART" id="SM01086"/>
    </source>
</evidence>
<dbReference type="PANTHER" id="PTHR11638:SF18">
    <property type="entry name" value="HEAT SHOCK PROTEIN 104"/>
    <property type="match status" value="1"/>
</dbReference>
<dbReference type="InterPro" id="IPR018368">
    <property type="entry name" value="ClpA/B_CS1"/>
</dbReference>
<accession>A0AAI8ZFY9</accession>
<dbReference type="InterPro" id="IPR003593">
    <property type="entry name" value="AAA+_ATPase"/>
</dbReference>
<dbReference type="KEGG" id="cmc:CMN_00288"/>
<keyword evidence="7 11" id="KW-0175">Coiled coil</keyword>
<dbReference type="Gene3D" id="1.10.8.60">
    <property type="match status" value="1"/>
</dbReference>
<dbReference type="GO" id="GO:0034605">
    <property type="term" value="P:cellular response to heat"/>
    <property type="evidence" value="ECO:0007669"/>
    <property type="project" value="TreeGrafter"/>
</dbReference>
<dbReference type="Pfam" id="PF00004">
    <property type="entry name" value="AAA"/>
    <property type="match status" value="1"/>
</dbReference>
<protein>
    <submittedName>
        <fullName evidence="14">ATPase with chaperone activity, ATP-binding subunit</fullName>
    </submittedName>
</protein>
<feature type="domain" description="AAA+ ATPase" evidence="12">
    <location>
        <begin position="55"/>
        <end position="199"/>
    </location>
</feature>
<comment type="subunit">
    <text evidence="9">Homohexamer. The oligomerization is ATP-dependent.</text>
</comment>
<keyword evidence="3" id="KW-0677">Repeat</keyword>
<dbReference type="EMBL" id="HE614873">
    <property type="protein sequence ID" value="CCE74260.1"/>
    <property type="molecule type" value="Genomic_DNA"/>
</dbReference>
<dbReference type="InterPro" id="IPR001270">
    <property type="entry name" value="ClpA/B"/>
</dbReference>
<name>A0AAI8ZFY9_9MICO</name>
<dbReference type="AlphaFoldDB" id="A0AAI8ZFY9"/>
<dbReference type="SMART" id="SM01086">
    <property type="entry name" value="ClpB_D2-small"/>
    <property type="match status" value="1"/>
</dbReference>
<reference evidence="14 15" key="1">
    <citation type="submission" date="2011-11" db="EMBL/GenBank/DDBJ databases">
        <authorList>
            <person name="Gartemann K."/>
        </authorList>
    </citation>
    <scope>NUCLEOTIDE SEQUENCE [LARGE SCALE GENOMIC DNA]</scope>
    <source>
        <strain evidence="15">NCPPB 2581</strain>
    </source>
</reference>
<dbReference type="GO" id="GO:0005737">
    <property type="term" value="C:cytoplasm"/>
    <property type="evidence" value="ECO:0007669"/>
    <property type="project" value="UniProtKB-SubCell"/>
</dbReference>
<proteinExistence type="inferred from homology"/>
<organism evidence="14 15">
    <name type="scientific">Clavibacter nebraskensis NCPPB 2581</name>
    <dbReference type="NCBI Taxonomy" id="1097677"/>
    <lineage>
        <taxon>Bacteria</taxon>
        <taxon>Bacillati</taxon>
        <taxon>Actinomycetota</taxon>
        <taxon>Actinomycetes</taxon>
        <taxon>Micrococcales</taxon>
        <taxon>Microbacteriaceae</taxon>
        <taxon>Clavibacter</taxon>
    </lineage>
</organism>
<dbReference type="CDD" id="cd19499">
    <property type="entry name" value="RecA-like_ClpB_Hsp104-like"/>
    <property type="match status" value="1"/>
</dbReference>
<dbReference type="InterPro" id="IPR003959">
    <property type="entry name" value="ATPase_AAA_core"/>
</dbReference>
<evidence type="ECO:0000256" key="4">
    <source>
        <dbReference type="ARBA" id="ARBA00022741"/>
    </source>
</evidence>
<dbReference type="GO" id="GO:0016887">
    <property type="term" value="F:ATP hydrolysis activity"/>
    <property type="evidence" value="ECO:0007669"/>
    <property type="project" value="InterPro"/>
</dbReference>
<evidence type="ECO:0000256" key="1">
    <source>
        <dbReference type="ARBA" id="ARBA00004496"/>
    </source>
</evidence>
<dbReference type="InterPro" id="IPR050130">
    <property type="entry name" value="ClpA_ClpB"/>
</dbReference>
<evidence type="ECO:0000256" key="10">
    <source>
        <dbReference type="RuleBase" id="RU004432"/>
    </source>
</evidence>
<evidence type="ECO:0000256" key="11">
    <source>
        <dbReference type="SAM" id="Coils"/>
    </source>
</evidence>
<dbReference type="Gene3D" id="3.40.50.300">
    <property type="entry name" value="P-loop containing nucleotide triphosphate hydrolases"/>
    <property type="match status" value="3"/>
</dbReference>
<dbReference type="InterPro" id="IPR028299">
    <property type="entry name" value="ClpA/B_CS2"/>
</dbReference>
<dbReference type="SMART" id="SM00382">
    <property type="entry name" value="AAA"/>
    <property type="match status" value="2"/>
</dbReference>
<dbReference type="PANTHER" id="PTHR11638">
    <property type="entry name" value="ATP-DEPENDENT CLP PROTEASE"/>
    <property type="match status" value="1"/>
</dbReference>
<evidence type="ECO:0000256" key="6">
    <source>
        <dbReference type="ARBA" id="ARBA00023016"/>
    </source>
</evidence>
<sequence length="730" mass="80561">MANMQGAPATDENAKTALEQYGVNLTEIAKSGKLDPVIGRDAEIRRISQVLTRRTKNNPVLIGEPGVGKTAVVEGLAQRIVAGDVADSLKGKQLVSLDLAALVAGAKYRGEFEERLKAVLKEIDDADGEIITFVDELHTLMGAGGGEGSVAASNMLKPMLARGELRLIGATTLDEYRQYIEKDAALERRFQQVYVGEPSVEDTVAILRGLKGRYEAHHQVPITDAALVAAASLSNRYIPARQLPDKAIDLIDEAASRLRMEIDSSPVEIDELRRAVDRMRLEELALKREKDEASKARLAKLREDVAAREQTLGELQRRWEAERASVNRVGKLKDELNELRIRAERAQREGNLEKASRLLYGEIPVIEREVAQAEAAESVPSAEDRMVNEQVTAEDVAAVVAAWTGIPVGRLLQGETEKLLHLEQELGKRLIGQKQAVRAVADAVRRTRAGISDPDRPTGSFLFLGPTGVGKTELAKALAEFLFDDEKAMVRIDMSEYGEKFAVSRLVGAPPGYVGYEQGGQLTEAVRRRPYSVVLLDEVEKAHPEVFDVLLQVLDDGRLTDGQGRTVDFRNVILVLTSNLGSQFISDATLPLDQREQAVQQLVRQTFKPEFVNRLDDIVVFQTLSMDDLAQIVELYIDRLGVRLADRRLTLGVTPDARSWLAERGHDPLYGARPLRRLMQREIDDRLARELLAGDIRDGDAVRVDLAPDGDGLTVSRAWSDEPEDQAPGV</sequence>
<evidence type="ECO:0000256" key="7">
    <source>
        <dbReference type="ARBA" id="ARBA00023054"/>
    </source>
</evidence>
<comment type="subcellular location">
    <subcellularLocation>
        <location evidence="1">Cytoplasm</location>
    </subcellularLocation>
</comment>
<dbReference type="CDD" id="cd00009">
    <property type="entry name" value="AAA"/>
    <property type="match status" value="1"/>
</dbReference>
<keyword evidence="6" id="KW-0346">Stress response</keyword>
<keyword evidence="5 10" id="KW-0067">ATP-binding</keyword>
<comment type="similarity">
    <text evidence="2 10">Belongs to the ClpA/ClpB family.</text>
</comment>
<feature type="coiled-coil region" evidence="11">
    <location>
        <begin position="269"/>
        <end position="349"/>
    </location>
</feature>
<dbReference type="FunFam" id="3.40.50.300:FF:000010">
    <property type="entry name" value="Chaperone clpB 1, putative"/>
    <property type="match status" value="1"/>
</dbReference>
<dbReference type="Pfam" id="PF07724">
    <property type="entry name" value="AAA_2"/>
    <property type="match status" value="1"/>
</dbReference>
<dbReference type="FunFam" id="3.40.50.300:FF:000120">
    <property type="entry name" value="ATP-dependent chaperone ClpB"/>
    <property type="match status" value="1"/>
</dbReference>
<dbReference type="InterPro" id="IPR019489">
    <property type="entry name" value="Clp_ATPase_C"/>
</dbReference>
<dbReference type="GO" id="GO:0005524">
    <property type="term" value="F:ATP binding"/>
    <property type="evidence" value="ECO:0007669"/>
    <property type="project" value="UniProtKB-KW"/>
</dbReference>